<organism evidence="2 3">
    <name type="scientific">Aquarana catesbeiana</name>
    <name type="common">American bullfrog</name>
    <name type="synonym">Rana catesbeiana</name>
    <dbReference type="NCBI Taxonomy" id="8400"/>
    <lineage>
        <taxon>Eukaryota</taxon>
        <taxon>Metazoa</taxon>
        <taxon>Chordata</taxon>
        <taxon>Craniata</taxon>
        <taxon>Vertebrata</taxon>
        <taxon>Euteleostomi</taxon>
        <taxon>Amphibia</taxon>
        <taxon>Batrachia</taxon>
        <taxon>Anura</taxon>
        <taxon>Neobatrachia</taxon>
        <taxon>Ranoidea</taxon>
        <taxon>Ranidae</taxon>
        <taxon>Aquarana</taxon>
    </lineage>
</organism>
<reference evidence="3" key="1">
    <citation type="journal article" date="2017" name="Nat. Commun.">
        <title>The North American bullfrog draft genome provides insight into hormonal regulation of long noncoding RNA.</title>
        <authorList>
            <person name="Hammond S.A."/>
            <person name="Warren R.L."/>
            <person name="Vandervalk B.P."/>
            <person name="Kucuk E."/>
            <person name="Khan H."/>
            <person name="Gibb E.A."/>
            <person name="Pandoh P."/>
            <person name="Kirk H."/>
            <person name="Zhao Y."/>
            <person name="Jones M."/>
            <person name="Mungall A.J."/>
            <person name="Coope R."/>
            <person name="Pleasance S."/>
            <person name="Moore R.A."/>
            <person name="Holt R.A."/>
            <person name="Round J.M."/>
            <person name="Ohora S."/>
            <person name="Walle B.V."/>
            <person name="Veldhoen N."/>
            <person name="Helbing C.C."/>
            <person name="Birol I."/>
        </authorList>
    </citation>
    <scope>NUCLEOTIDE SEQUENCE [LARGE SCALE GENOMIC DNA]</scope>
</reference>
<evidence type="ECO:0000313" key="2">
    <source>
        <dbReference type="EMBL" id="PIO33394.1"/>
    </source>
</evidence>
<dbReference type="Proteomes" id="UP000228934">
    <property type="component" value="Unassembled WGS sequence"/>
</dbReference>
<feature type="region of interest" description="Disordered" evidence="1">
    <location>
        <begin position="19"/>
        <end position="45"/>
    </location>
</feature>
<dbReference type="AlphaFoldDB" id="A0A2G9S006"/>
<accession>A0A2G9S006</accession>
<gene>
    <name evidence="2" type="ORF">AB205_0201400</name>
</gene>
<evidence type="ECO:0000256" key="1">
    <source>
        <dbReference type="SAM" id="MobiDB-lite"/>
    </source>
</evidence>
<evidence type="ECO:0000313" key="3">
    <source>
        <dbReference type="Proteomes" id="UP000228934"/>
    </source>
</evidence>
<keyword evidence="3" id="KW-1185">Reference proteome</keyword>
<name>A0A2G9S006_AQUCT</name>
<protein>
    <submittedName>
        <fullName evidence="2">Uncharacterized protein</fullName>
    </submittedName>
</protein>
<dbReference type="EMBL" id="KV928536">
    <property type="protein sequence ID" value="PIO33394.1"/>
    <property type="molecule type" value="Genomic_DNA"/>
</dbReference>
<sequence length="186" mass="21210">MEPDWEKVVYDGSTQAECGTFRDIGGKQRESFRQSGKSKPPPGSKIRIADLSHPSGDMDLASEFPGLLRIILSTYTRTVSEDEYLELRQKIRVELWIGALQLAGIKQGKCFPTQEQWAIDQRALRMAFLGERPQEQWVTELDRLVQQEIELDNRYRALQWHAEEGYLGETTECSPEGYDFGGPGLL</sequence>
<proteinExistence type="predicted"/>